<feature type="transmembrane region" description="Helical" evidence="1">
    <location>
        <begin position="66"/>
        <end position="86"/>
    </location>
</feature>
<feature type="transmembrane region" description="Helical" evidence="1">
    <location>
        <begin position="43"/>
        <end position="59"/>
    </location>
</feature>
<feature type="transmembrane region" description="Helical" evidence="1">
    <location>
        <begin position="92"/>
        <end position="114"/>
    </location>
</feature>
<comment type="caution">
    <text evidence="2">The sequence shown here is derived from an EMBL/GenBank/DDBJ whole genome shotgun (WGS) entry which is preliminary data.</text>
</comment>
<evidence type="ECO:0000313" key="3">
    <source>
        <dbReference type="Proteomes" id="UP001177160"/>
    </source>
</evidence>
<name>A0ABT2Y7G2_9MOLU</name>
<dbReference type="RefSeq" id="WP_263608876.1">
    <property type="nucleotide sequence ID" value="NZ_JAOVQM010000008.1"/>
</dbReference>
<accession>A0ABT2Y7G2</accession>
<reference evidence="2" key="1">
    <citation type="submission" date="2022-09" db="EMBL/GenBank/DDBJ databases">
        <title>Novel Mycoplasma species identified in domestic and wild animals.</title>
        <authorList>
            <person name="Volokhov D.V."/>
            <person name="Furtak V.A."/>
            <person name="Zagorodnyaya T.A."/>
        </authorList>
    </citation>
    <scope>NUCLEOTIDE SEQUENCE</scope>
    <source>
        <strain evidence="2">Oakley</strain>
    </source>
</reference>
<keyword evidence="3" id="KW-1185">Reference proteome</keyword>
<dbReference type="Proteomes" id="UP001177160">
    <property type="component" value="Unassembled WGS sequence"/>
</dbReference>
<gene>
    <name evidence="2" type="ORF">N7548_07635</name>
</gene>
<evidence type="ECO:0008006" key="4">
    <source>
        <dbReference type="Google" id="ProtNLM"/>
    </source>
</evidence>
<keyword evidence="1" id="KW-0472">Membrane</keyword>
<keyword evidence="1" id="KW-0812">Transmembrane</keyword>
<proteinExistence type="predicted"/>
<protein>
    <recommendedName>
        <fullName evidence="4">DUF4405 domain-containing protein</fullName>
    </recommendedName>
</protein>
<keyword evidence="1" id="KW-1133">Transmembrane helix</keyword>
<evidence type="ECO:0000256" key="1">
    <source>
        <dbReference type="SAM" id="Phobius"/>
    </source>
</evidence>
<dbReference type="EMBL" id="JAOVQM010000008">
    <property type="protein sequence ID" value="MCV2232687.1"/>
    <property type="molecule type" value="Genomic_DNA"/>
</dbReference>
<sequence length="118" mass="12806">MSLFITILGILAAVFFVLAATNGLKPYIKHPLVLKIAKQHRLFGMAAAFTALVHMVVALSNGQLRITGGLALLGIMTTGMLGMLFFEKKSKALYIAHRIAGPVTFVLILIHIILNSNY</sequence>
<evidence type="ECO:0000313" key="2">
    <source>
        <dbReference type="EMBL" id="MCV2232687.1"/>
    </source>
</evidence>
<organism evidence="2 3">
    <name type="scientific">Paracholeplasma manati</name>
    <dbReference type="NCBI Taxonomy" id="591373"/>
    <lineage>
        <taxon>Bacteria</taxon>
        <taxon>Bacillati</taxon>
        <taxon>Mycoplasmatota</taxon>
        <taxon>Mollicutes</taxon>
        <taxon>Acholeplasmatales</taxon>
        <taxon>Acholeplasmataceae</taxon>
        <taxon>Paracholeplasma</taxon>
    </lineage>
</organism>